<name>A0ABY5DNX6_9ACTN</name>
<organism evidence="1 2">
    <name type="scientific">Paraconexibacter antarcticus</name>
    <dbReference type="NCBI Taxonomy" id="2949664"/>
    <lineage>
        <taxon>Bacteria</taxon>
        <taxon>Bacillati</taxon>
        <taxon>Actinomycetota</taxon>
        <taxon>Thermoleophilia</taxon>
        <taxon>Solirubrobacterales</taxon>
        <taxon>Paraconexibacteraceae</taxon>
        <taxon>Paraconexibacter</taxon>
    </lineage>
</organism>
<evidence type="ECO:0000313" key="1">
    <source>
        <dbReference type="EMBL" id="UTI62566.1"/>
    </source>
</evidence>
<proteinExistence type="predicted"/>
<accession>A0ABY5DNX6</accession>
<evidence type="ECO:0000313" key="2">
    <source>
        <dbReference type="Proteomes" id="UP001056035"/>
    </source>
</evidence>
<dbReference type="RefSeq" id="WP_254569303.1">
    <property type="nucleotide sequence ID" value="NZ_CP098502.1"/>
</dbReference>
<dbReference type="EMBL" id="CP098502">
    <property type="protein sequence ID" value="UTI62566.1"/>
    <property type="molecule type" value="Genomic_DNA"/>
</dbReference>
<sequence length="78" mass="8185">MSDAPLPPADQRDTAALERLVAHLEDVAARLRAGDLEPEAAAKLVDDCAQVASNASAELERLARVAASEPLPGQDQLL</sequence>
<protein>
    <submittedName>
        <fullName evidence="1">Uncharacterized protein</fullName>
    </submittedName>
</protein>
<keyword evidence="2" id="KW-1185">Reference proteome</keyword>
<dbReference type="Proteomes" id="UP001056035">
    <property type="component" value="Chromosome"/>
</dbReference>
<gene>
    <name evidence="1" type="ORF">NBH00_14480</name>
</gene>
<reference evidence="1 2" key="1">
    <citation type="submission" date="2022-06" db="EMBL/GenBank/DDBJ databases">
        <title>Paraconexibacter antarcticus.</title>
        <authorList>
            <person name="Kim C.S."/>
        </authorList>
    </citation>
    <scope>NUCLEOTIDE SEQUENCE [LARGE SCALE GENOMIC DNA]</scope>
    <source>
        <strain evidence="1 2">02-257</strain>
    </source>
</reference>